<gene>
    <name evidence="2" type="ORF">FNU79_06195</name>
</gene>
<dbReference type="EMBL" id="VKDB01000004">
    <property type="protein sequence ID" value="TSA86777.1"/>
    <property type="molecule type" value="Genomic_DNA"/>
</dbReference>
<evidence type="ECO:0000313" key="3">
    <source>
        <dbReference type="Proteomes" id="UP000316092"/>
    </source>
</evidence>
<accession>A0A553V2R5</accession>
<dbReference type="Gene3D" id="3.10.450.50">
    <property type="match status" value="1"/>
</dbReference>
<dbReference type="SUPFAM" id="SSF54427">
    <property type="entry name" value="NTF2-like"/>
    <property type="match status" value="1"/>
</dbReference>
<keyword evidence="3" id="KW-1185">Reference proteome</keyword>
<organism evidence="2 3">
    <name type="scientific">Deinococcus detaillensis</name>
    <dbReference type="NCBI Taxonomy" id="2592048"/>
    <lineage>
        <taxon>Bacteria</taxon>
        <taxon>Thermotogati</taxon>
        <taxon>Deinococcota</taxon>
        <taxon>Deinococci</taxon>
        <taxon>Deinococcales</taxon>
        <taxon>Deinococcaceae</taxon>
        <taxon>Deinococcus</taxon>
    </lineage>
</organism>
<dbReference type="Proteomes" id="UP000316092">
    <property type="component" value="Unassembled WGS sequence"/>
</dbReference>
<proteinExistence type="predicted"/>
<reference evidence="2 3" key="1">
    <citation type="submission" date="2019-07" db="EMBL/GenBank/DDBJ databases">
        <title>Deinococcus detaillus sp. nov., isolated from humus soil in Antarctica.</title>
        <authorList>
            <person name="Zhang K."/>
        </authorList>
    </citation>
    <scope>NUCLEOTIDE SEQUENCE [LARGE SCALE GENOMIC DNA]</scope>
    <source>
        <strain evidence="2 3">H1</strain>
    </source>
</reference>
<dbReference type="AlphaFoldDB" id="A0A553V2R5"/>
<dbReference type="RefSeq" id="WP_143720009.1">
    <property type="nucleotide sequence ID" value="NZ_VKDB01000004.1"/>
</dbReference>
<name>A0A553V2R5_9DEIO</name>
<evidence type="ECO:0000259" key="1">
    <source>
        <dbReference type="Pfam" id="PF12680"/>
    </source>
</evidence>
<dbReference type="InterPro" id="IPR037401">
    <property type="entry name" value="SnoaL-like"/>
</dbReference>
<dbReference type="InterPro" id="IPR032710">
    <property type="entry name" value="NTF2-like_dom_sf"/>
</dbReference>
<evidence type="ECO:0000313" key="2">
    <source>
        <dbReference type="EMBL" id="TSA86777.1"/>
    </source>
</evidence>
<dbReference type="Pfam" id="PF12680">
    <property type="entry name" value="SnoaL_2"/>
    <property type="match status" value="1"/>
</dbReference>
<protein>
    <submittedName>
        <fullName evidence="2">Nuclear transport factor 2 family protein</fullName>
    </submittedName>
</protein>
<feature type="domain" description="SnoaL-like" evidence="1">
    <location>
        <begin position="13"/>
        <end position="117"/>
    </location>
</feature>
<comment type="caution">
    <text evidence="2">The sequence shown here is derived from an EMBL/GenBank/DDBJ whole genome shotgun (WGS) entry which is preliminary data.</text>
</comment>
<sequence length="155" mass="17403">MTLSSSPELERSIRQMFGAVERKDLQAILTMFADDAVMADPHYPNPTMRGKAEIEAGLRWGFGSMRQFGFPIEQIYFAQDGHSAAVEVATHHILKVGMHLRFPQMFAVETHAGKITRLQAYEPYGPHGIAGAVLVITRLVNALQRQRAKSQLNRR</sequence>
<dbReference type="OrthoDB" id="8115013at2"/>